<dbReference type="RefSeq" id="WP_156666235.1">
    <property type="nucleotide sequence ID" value="NZ_CP132970.1"/>
</dbReference>
<protein>
    <submittedName>
        <fullName evidence="2">Uncharacterized protein</fullName>
    </submittedName>
</protein>
<dbReference type="KEGG" id="rhox:RBB84_22545"/>
<organism evidence="2">
    <name type="scientific">Rhodococcus sp. D-6</name>
    <dbReference type="NCBI Taxonomy" id="1387842"/>
    <lineage>
        <taxon>Bacteria</taxon>
        <taxon>Bacillati</taxon>
        <taxon>Actinomycetota</taxon>
        <taxon>Actinomycetes</taxon>
        <taxon>Mycobacteriales</taxon>
        <taxon>Nocardiaceae</taxon>
        <taxon>Rhodococcus</taxon>
    </lineage>
</organism>
<dbReference type="EMBL" id="CP132970">
    <property type="protein sequence ID" value="XBW03989.1"/>
    <property type="molecule type" value="Genomic_DNA"/>
</dbReference>
<dbReference type="AlphaFoldDB" id="A0AAU7UVN7"/>
<sequence>MTSETTPQKRQPCGDDEGLPVEASDGSVETRLAAAGVSDALVCELGARADGAGYGLDGRATTFAQRQDFAVVMAQTCAEVASGYRSWEQVIDADVDQGAPPTSASRLYSYLRTAFCPQVSASAEPAPVERALSSGPVDENGMRGIASTLPWYQGRFEALPLSKCTSRLGEFTFGQGYAFQFDADTVLCLEDYSDGGGRAGHELWSADLVFATAVTEDVALDAARQLLPEDAVEDSRVVGTNATGPHSCLSIDYHSERLADHARDAVSRRTNDPGYINVHLYSEGESDLGSSAPYTGTAQLASLNATRSNDTDDPVC</sequence>
<evidence type="ECO:0000256" key="1">
    <source>
        <dbReference type="SAM" id="MobiDB-lite"/>
    </source>
</evidence>
<gene>
    <name evidence="2" type="ORF">RBB84_22545</name>
</gene>
<name>A0AAU7UVN7_9NOCA</name>
<evidence type="ECO:0000313" key="2">
    <source>
        <dbReference type="EMBL" id="XBW03989.1"/>
    </source>
</evidence>
<accession>A0AAU7UVN7</accession>
<proteinExistence type="predicted"/>
<feature type="region of interest" description="Disordered" evidence="1">
    <location>
        <begin position="1"/>
        <end position="23"/>
    </location>
</feature>
<reference evidence="2" key="1">
    <citation type="submission" date="2023-08" db="EMBL/GenBank/DDBJ databases">
        <title>The novel hydrolase IpcH responsible for the initial isoprocarb degradation step in Rhodococcus sp. D-6.</title>
        <authorList>
            <person name="Zhu Q."/>
        </authorList>
    </citation>
    <scope>NUCLEOTIDE SEQUENCE</scope>
    <source>
        <strain evidence="2">D-6</strain>
    </source>
</reference>